<keyword evidence="7" id="KW-0645">Protease</keyword>
<feature type="active site" evidence="6">
    <location>
        <position position="76"/>
    </location>
</feature>
<name>A0A1V4DHV0_9ENTE</name>
<proteinExistence type="inferred from homology"/>
<feature type="domain" description="Peptidase S26" evidence="8">
    <location>
        <begin position="10"/>
        <end position="156"/>
    </location>
</feature>
<evidence type="ECO:0000256" key="1">
    <source>
        <dbReference type="ARBA" id="ARBA00000677"/>
    </source>
</evidence>
<dbReference type="PROSITE" id="PS00761">
    <property type="entry name" value="SPASE_I_3"/>
    <property type="match status" value="1"/>
</dbReference>
<sequence length="166" mass="18995">MKKLFKDNLLLLLSICLVLFLQLFVVSPTRVSGKSMNHTLQHNDRSFVLKSDNMKRFDIIIFKTINLTGEDKQYVKRVIGLPGEKVSYQNNQLSINDIPINETFDIKDQSSTGDFSYTLNSDEYFVLGDNRGNSTDSRQFGGVKKSDIVGKMIYRFYPLHSIGKID</sequence>
<dbReference type="GO" id="GO:0009003">
    <property type="term" value="F:signal peptidase activity"/>
    <property type="evidence" value="ECO:0007669"/>
    <property type="project" value="UniProtKB-EC"/>
</dbReference>
<dbReference type="InterPro" id="IPR019533">
    <property type="entry name" value="Peptidase_S26"/>
</dbReference>
<dbReference type="InterPro" id="IPR000223">
    <property type="entry name" value="Pept_S26A_signal_pept_1"/>
</dbReference>
<dbReference type="PROSITE" id="PS00760">
    <property type="entry name" value="SPASE_I_2"/>
    <property type="match status" value="1"/>
</dbReference>
<dbReference type="AlphaFoldDB" id="A0A1V4DHV0"/>
<dbReference type="InterPro" id="IPR019758">
    <property type="entry name" value="Pept_S26A_signal_pept_1_CS"/>
</dbReference>
<dbReference type="EMBL" id="MVAB01000001">
    <property type="protein sequence ID" value="OPF87926.1"/>
    <property type="molecule type" value="Genomic_DNA"/>
</dbReference>
<accession>A0A1V4DHV0</accession>
<dbReference type="Pfam" id="PF10502">
    <property type="entry name" value="Peptidase_S26"/>
    <property type="match status" value="1"/>
</dbReference>
<comment type="similarity">
    <text evidence="3 7">Belongs to the peptidase S26 family.</text>
</comment>
<dbReference type="SUPFAM" id="SSF51306">
    <property type="entry name" value="LexA/Signal peptidase"/>
    <property type="match status" value="1"/>
</dbReference>
<dbReference type="CDD" id="cd06530">
    <property type="entry name" value="S26_SPase_I"/>
    <property type="match status" value="1"/>
</dbReference>
<dbReference type="GO" id="GO:0004252">
    <property type="term" value="F:serine-type endopeptidase activity"/>
    <property type="evidence" value="ECO:0007669"/>
    <property type="project" value="InterPro"/>
</dbReference>
<dbReference type="NCBIfam" id="TIGR02227">
    <property type="entry name" value="sigpep_I_bact"/>
    <property type="match status" value="1"/>
</dbReference>
<comment type="subcellular location">
    <subcellularLocation>
        <location evidence="2">Cell membrane</location>
        <topology evidence="2">Single-pass type II membrane protein</topology>
    </subcellularLocation>
    <subcellularLocation>
        <location evidence="7">Membrane</location>
        <topology evidence="7">Single-pass type II membrane protein</topology>
    </subcellularLocation>
</comment>
<dbReference type="PANTHER" id="PTHR43390:SF1">
    <property type="entry name" value="CHLOROPLAST PROCESSING PEPTIDASE"/>
    <property type="match status" value="1"/>
</dbReference>
<evidence type="ECO:0000256" key="7">
    <source>
        <dbReference type="RuleBase" id="RU362042"/>
    </source>
</evidence>
<dbReference type="InterPro" id="IPR019757">
    <property type="entry name" value="Pept_S26A_signal_pept_1_Lys-AS"/>
</dbReference>
<dbReference type="RefSeq" id="WP_079346830.1">
    <property type="nucleotide sequence ID" value="NZ_MVAB01000001.1"/>
</dbReference>
<evidence type="ECO:0000256" key="6">
    <source>
        <dbReference type="PIRSR" id="PIRSR600223-1"/>
    </source>
</evidence>
<reference evidence="9 10" key="1">
    <citation type="submission" date="2017-02" db="EMBL/GenBank/DDBJ databases">
        <title>Vagococcus cremeus sp. nov., isolated from the small intestine of a marten, Martes flavigula.</title>
        <authorList>
            <person name="Tak E.J."/>
            <person name="Bae J.-W."/>
        </authorList>
    </citation>
    <scope>NUCLEOTIDE SEQUENCE [LARGE SCALE GENOMIC DNA]</scope>
    <source>
        <strain evidence="9 10">D7T301</strain>
    </source>
</reference>
<dbReference type="InterPro" id="IPR036286">
    <property type="entry name" value="LexA/Signal_pep-like_sf"/>
</dbReference>
<dbReference type="PRINTS" id="PR00727">
    <property type="entry name" value="LEADERPTASE"/>
</dbReference>
<organism evidence="9 10">
    <name type="scientific">Vagococcus martis</name>
    <dbReference type="NCBI Taxonomy" id="1768210"/>
    <lineage>
        <taxon>Bacteria</taxon>
        <taxon>Bacillati</taxon>
        <taxon>Bacillota</taxon>
        <taxon>Bacilli</taxon>
        <taxon>Lactobacillales</taxon>
        <taxon>Enterococcaceae</taxon>
        <taxon>Vagococcus</taxon>
    </lineage>
</organism>
<dbReference type="Gene3D" id="2.10.109.10">
    <property type="entry name" value="Umud Fragment, subunit A"/>
    <property type="match status" value="1"/>
</dbReference>
<comment type="caution">
    <text evidence="9">The sequence shown here is derived from an EMBL/GenBank/DDBJ whole genome shotgun (WGS) entry which is preliminary data.</text>
</comment>
<feature type="active site" evidence="6">
    <location>
        <position position="35"/>
    </location>
</feature>
<evidence type="ECO:0000256" key="2">
    <source>
        <dbReference type="ARBA" id="ARBA00004401"/>
    </source>
</evidence>
<evidence type="ECO:0000256" key="3">
    <source>
        <dbReference type="ARBA" id="ARBA00009370"/>
    </source>
</evidence>
<gene>
    <name evidence="9" type="ORF">BW731_06960</name>
</gene>
<comment type="catalytic activity">
    <reaction evidence="1 7">
        <text>Cleavage of hydrophobic, N-terminal signal or leader sequences from secreted and periplasmic proteins.</text>
        <dbReference type="EC" id="3.4.21.89"/>
    </reaction>
</comment>
<dbReference type="PANTHER" id="PTHR43390">
    <property type="entry name" value="SIGNAL PEPTIDASE I"/>
    <property type="match status" value="1"/>
</dbReference>
<evidence type="ECO:0000256" key="4">
    <source>
        <dbReference type="ARBA" id="ARBA00013208"/>
    </source>
</evidence>
<dbReference type="Proteomes" id="UP000189970">
    <property type="component" value="Unassembled WGS sequence"/>
</dbReference>
<keyword evidence="5 7" id="KW-0378">Hydrolase</keyword>
<evidence type="ECO:0000313" key="9">
    <source>
        <dbReference type="EMBL" id="OPF87926.1"/>
    </source>
</evidence>
<evidence type="ECO:0000256" key="5">
    <source>
        <dbReference type="ARBA" id="ARBA00022801"/>
    </source>
</evidence>
<keyword evidence="10" id="KW-1185">Reference proteome</keyword>
<dbReference type="EC" id="3.4.21.89" evidence="4 7"/>
<evidence type="ECO:0000313" key="10">
    <source>
        <dbReference type="Proteomes" id="UP000189970"/>
    </source>
</evidence>
<dbReference type="GO" id="GO:0006465">
    <property type="term" value="P:signal peptide processing"/>
    <property type="evidence" value="ECO:0007669"/>
    <property type="project" value="InterPro"/>
</dbReference>
<evidence type="ECO:0000259" key="8">
    <source>
        <dbReference type="Pfam" id="PF10502"/>
    </source>
</evidence>
<dbReference type="GO" id="GO:0005886">
    <property type="term" value="C:plasma membrane"/>
    <property type="evidence" value="ECO:0007669"/>
    <property type="project" value="UniProtKB-SubCell"/>
</dbReference>
<protein>
    <recommendedName>
        <fullName evidence="4 7">Signal peptidase I</fullName>
        <ecNumber evidence="4 7">3.4.21.89</ecNumber>
    </recommendedName>
</protein>